<proteinExistence type="predicted"/>
<reference evidence="1" key="2">
    <citation type="submission" date="2025-08" db="UniProtKB">
        <authorList>
            <consortium name="Ensembl"/>
        </authorList>
    </citation>
    <scope>IDENTIFICATION</scope>
</reference>
<dbReference type="AlphaFoldDB" id="A0A8W4FBE8"/>
<dbReference type="Proteomes" id="UP000008227">
    <property type="component" value="Chromosome 11"/>
</dbReference>
<evidence type="ECO:0000313" key="1">
    <source>
        <dbReference type="Ensembl" id="ENSSSCP00000076592.1"/>
    </source>
</evidence>
<organism evidence="1 2">
    <name type="scientific">Sus scrofa</name>
    <name type="common">Pig</name>
    <dbReference type="NCBI Taxonomy" id="9823"/>
    <lineage>
        <taxon>Eukaryota</taxon>
        <taxon>Metazoa</taxon>
        <taxon>Chordata</taxon>
        <taxon>Craniata</taxon>
        <taxon>Vertebrata</taxon>
        <taxon>Euteleostomi</taxon>
        <taxon>Mammalia</taxon>
        <taxon>Eutheria</taxon>
        <taxon>Laurasiatheria</taxon>
        <taxon>Artiodactyla</taxon>
        <taxon>Suina</taxon>
        <taxon>Suidae</taxon>
        <taxon>Sus</taxon>
    </lineage>
</organism>
<protein>
    <submittedName>
        <fullName evidence="1">Uncharacterized protein</fullName>
    </submittedName>
</protein>
<reference evidence="1" key="3">
    <citation type="submission" date="2025-09" db="UniProtKB">
        <authorList>
            <consortium name="Ensembl"/>
        </authorList>
    </citation>
    <scope>IDENTIFICATION</scope>
</reference>
<dbReference type="GeneTree" id="ENSGT01150000287377"/>
<accession>A0A8W4FBE8</accession>
<keyword evidence="2" id="KW-1185">Reference proteome</keyword>
<name>A0A8W4FBE8_PIG</name>
<sequence length="162" mass="19308">MQQSNSWSYPHKTVIRKDSCSPMFISALFAIPKTWKQPECPSTDEWIEKIRCIHYYSATKKEMSFLATWMGLEIIILSKVSQEERDKYYITYMWILKYDTNEHNYQTKTDSQVQRIDLRLQGVGEGWEIGISRGKILYIGWRNSKVLLYSTRNYNRYPVTKP</sequence>
<dbReference type="Ensembl" id="ENSSSCT00000078446.1">
    <property type="protein sequence ID" value="ENSSSCP00000076592.1"/>
    <property type="gene ID" value="ENSSSCG00000048866.1"/>
</dbReference>
<reference evidence="1" key="1">
    <citation type="journal article" date="2020" name="Gigascience">
        <title>An improved pig reference genome sequence to enable pig genetics and genomics research.</title>
        <authorList>
            <person name="Warr A."/>
            <person name="Affara N."/>
            <person name="Aken B."/>
            <person name="Beiki H."/>
            <person name="Bickhart D.M."/>
            <person name="Billis K."/>
            <person name="Chow W."/>
            <person name="Eory L."/>
            <person name="Finlayson H.A."/>
            <person name="Flicek P."/>
            <person name="Giron C.G."/>
            <person name="Griffin D.K."/>
            <person name="Hall R."/>
            <person name="Hannum G."/>
            <person name="Hourlier T."/>
            <person name="Howe K."/>
            <person name="Hume D.A."/>
            <person name="Izuogu O."/>
            <person name="Kim K."/>
            <person name="Koren S."/>
            <person name="Liu H."/>
            <person name="Manchanda N."/>
            <person name="Martin F.J."/>
            <person name="Nonneman D.J."/>
            <person name="O'Connor R.E."/>
            <person name="Phillippy A.M."/>
            <person name="Rohrer G.A."/>
            <person name="Rosen B.D."/>
            <person name="Rund L.A."/>
            <person name="Sargent C.A."/>
            <person name="Schook L.B."/>
            <person name="Schroeder S.G."/>
            <person name="Schwartz A.S."/>
            <person name="Skinner B.M."/>
            <person name="Talbot R."/>
            <person name="Tseng E."/>
            <person name="Tuggle C.K."/>
            <person name="Watson M."/>
            <person name="Smith T.P.L."/>
            <person name="Archibald A.L."/>
        </authorList>
    </citation>
    <scope>NUCLEOTIDE SEQUENCE [LARGE SCALE GENOMIC DNA]</scope>
    <source>
        <strain evidence="1">Duroc</strain>
    </source>
</reference>
<evidence type="ECO:0000313" key="2">
    <source>
        <dbReference type="Proteomes" id="UP000008227"/>
    </source>
</evidence>